<dbReference type="EMBL" id="JAHGAW010000012">
    <property type="protein sequence ID" value="MBT2188734.1"/>
    <property type="molecule type" value="Genomic_DNA"/>
</dbReference>
<dbReference type="Pfam" id="PF09413">
    <property type="entry name" value="DUF2007"/>
    <property type="match status" value="1"/>
</dbReference>
<organism evidence="3 4">
    <name type="scientific">Sphingobium nicotianae</name>
    <dbReference type="NCBI Taxonomy" id="2782607"/>
    <lineage>
        <taxon>Bacteria</taxon>
        <taxon>Pseudomonadati</taxon>
        <taxon>Pseudomonadota</taxon>
        <taxon>Alphaproteobacteria</taxon>
        <taxon>Sphingomonadales</taxon>
        <taxon>Sphingomonadaceae</taxon>
        <taxon>Sphingobium</taxon>
    </lineage>
</organism>
<accession>A0A9X1DF28</accession>
<evidence type="ECO:0000259" key="2">
    <source>
        <dbReference type="Pfam" id="PF09413"/>
    </source>
</evidence>
<dbReference type="InterPro" id="IPR018551">
    <property type="entry name" value="DUF2007"/>
</dbReference>
<dbReference type="Gene3D" id="3.30.70.790">
    <property type="entry name" value="UreE, C-terminal domain"/>
    <property type="match status" value="1"/>
</dbReference>
<proteinExistence type="predicted"/>
<evidence type="ECO:0000256" key="1">
    <source>
        <dbReference type="SAM" id="Phobius"/>
    </source>
</evidence>
<dbReference type="AlphaFoldDB" id="A0A9X1DF28"/>
<keyword evidence="1" id="KW-1133">Transmembrane helix</keyword>
<gene>
    <name evidence="3" type="ORF">KK488_17410</name>
</gene>
<feature type="transmembrane region" description="Helical" evidence="1">
    <location>
        <begin position="97"/>
        <end position="116"/>
    </location>
</feature>
<dbReference type="SUPFAM" id="SSF54913">
    <property type="entry name" value="GlnB-like"/>
    <property type="match status" value="1"/>
</dbReference>
<keyword evidence="1" id="KW-0812">Transmembrane</keyword>
<comment type="caution">
    <text evidence="3">The sequence shown here is derived from an EMBL/GenBank/DDBJ whole genome shotgun (WGS) entry which is preliminary data.</text>
</comment>
<sequence length="121" mass="13410">MVELGRYPDAALAHIVKGRLEAAGIPAFCFDTGMNAAESVPLLFQVRLMVLNEDRDDALAMLRETAEDFTGDLPAMEEISGLPEPRHYQTGGRRRRWALYCALAYLGIPILAYLIVRATSN</sequence>
<dbReference type="InterPro" id="IPR011322">
    <property type="entry name" value="N-reg_PII-like_a/b"/>
</dbReference>
<dbReference type="Proteomes" id="UP001138757">
    <property type="component" value="Unassembled WGS sequence"/>
</dbReference>
<reference evidence="3" key="1">
    <citation type="submission" date="2021-05" db="EMBL/GenBank/DDBJ databases">
        <title>Genome of Sphingobium sp. strain.</title>
        <authorList>
            <person name="Fan R."/>
        </authorList>
    </citation>
    <scope>NUCLEOTIDE SEQUENCE</scope>
    <source>
        <strain evidence="3">H33</strain>
    </source>
</reference>
<protein>
    <submittedName>
        <fullName evidence="3">DUF2007 domain-containing protein</fullName>
    </submittedName>
</protein>
<keyword evidence="1" id="KW-0472">Membrane</keyword>
<keyword evidence="4" id="KW-1185">Reference proteome</keyword>
<evidence type="ECO:0000313" key="4">
    <source>
        <dbReference type="Proteomes" id="UP001138757"/>
    </source>
</evidence>
<feature type="domain" description="DUF2007" evidence="2">
    <location>
        <begin position="1"/>
        <end position="64"/>
    </location>
</feature>
<evidence type="ECO:0000313" key="3">
    <source>
        <dbReference type="EMBL" id="MBT2188734.1"/>
    </source>
</evidence>
<name>A0A9X1DF28_9SPHN</name>